<keyword evidence="4" id="KW-1185">Reference proteome</keyword>
<comment type="caution">
    <text evidence="3">The sequence shown here is derived from an EMBL/GenBank/DDBJ whole genome shotgun (WGS) entry which is preliminary data.</text>
</comment>
<dbReference type="Gene3D" id="3.10.450.50">
    <property type="match status" value="1"/>
</dbReference>
<feature type="domain" description="SnoaL-like" evidence="1">
    <location>
        <begin position="16"/>
        <end position="105"/>
    </location>
</feature>
<evidence type="ECO:0000313" key="3">
    <source>
        <dbReference type="EMBL" id="MBB6127078.1"/>
    </source>
</evidence>
<dbReference type="RefSeq" id="WP_076377713.1">
    <property type="nucleotide sequence ID" value="NZ_FTMG01000018.1"/>
</dbReference>
<dbReference type="InterPro" id="IPR032710">
    <property type="entry name" value="NTF2-like_dom_sf"/>
</dbReference>
<accession>A0A841JEM3</accession>
<dbReference type="EMBL" id="JACHCB010000018">
    <property type="protein sequence ID" value="MBB6112403.1"/>
    <property type="molecule type" value="Genomic_DNA"/>
</dbReference>
<dbReference type="SUPFAM" id="SSF54427">
    <property type="entry name" value="NTF2-like"/>
    <property type="match status" value="1"/>
</dbReference>
<name>A0A841JEM3_9SPHI</name>
<dbReference type="InterPro" id="IPR037401">
    <property type="entry name" value="SnoaL-like"/>
</dbReference>
<dbReference type="AlphaFoldDB" id="A0A841JEM3"/>
<dbReference type="Pfam" id="PF12680">
    <property type="entry name" value="SnoaL_2"/>
    <property type="match status" value="1"/>
</dbReference>
<keyword evidence="3" id="KW-0378">Hydrolase</keyword>
<evidence type="ECO:0000313" key="5">
    <source>
        <dbReference type="Proteomes" id="UP000548326"/>
    </source>
</evidence>
<dbReference type="OrthoDB" id="795653at2"/>
<dbReference type="Proteomes" id="UP000548326">
    <property type="component" value="Unassembled WGS sequence"/>
</dbReference>
<reference evidence="4 5" key="1">
    <citation type="submission" date="2020-08" db="EMBL/GenBank/DDBJ databases">
        <title>Genomic Encyclopedia of Type Strains, Phase IV (KMG-V): Genome sequencing to study the core and pangenomes of soil and plant-associated prokaryotes.</title>
        <authorList>
            <person name="Whitman W."/>
        </authorList>
    </citation>
    <scope>NUCLEOTIDE SEQUENCE [LARGE SCALE GENOMIC DNA]</scope>
    <source>
        <strain evidence="2 4">ANJLi2</strain>
        <strain evidence="3 5">MP601</strain>
    </source>
</reference>
<evidence type="ECO:0000259" key="1">
    <source>
        <dbReference type="Pfam" id="PF12680"/>
    </source>
</evidence>
<evidence type="ECO:0000313" key="2">
    <source>
        <dbReference type="EMBL" id="MBB6112403.1"/>
    </source>
</evidence>
<evidence type="ECO:0000313" key="4">
    <source>
        <dbReference type="Proteomes" id="UP000541583"/>
    </source>
</evidence>
<protein>
    <submittedName>
        <fullName evidence="3">Limonene-1,2-epoxide hydrolase</fullName>
    </submittedName>
</protein>
<proteinExistence type="predicted"/>
<organism evidence="3 5">
    <name type="scientific">Mucilaginibacter lappiensis</name>
    <dbReference type="NCBI Taxonomy" id="354630"/>
    <lineage>
        <taxon>Bacteria</taxon>
        <taxon>Pseudomonadati</taxon>
        <taxon>Bacteroidota</taxon>
        <taxon>Sphingobacteriia</taxon>
        <taxon>Sphingobacteriales</taxon>
        <taxon>Sphingobacteriaceae</taxon>
        <taxon>Mucilaginibacter</taxon>
    </lineage>
</organism>
<dbReference type="GO" id="GO:0016787">
    <property type="term" value="F:hydrolase activity"/>
    <property type="evidence" value="ECO:0007669"/>
    <property type="project" value="UniProtKB-KW"/>
</dbReference>
<gene>
    <name evidence="3" type="ORF">HDF22_001184</name>
    <name evidence="2" type="ORF">HDF23_005178</name>
</gene>
<dbReference type="EMBL" id="JACHCA010000003">
    <property type="protein sequence ID" value="MBB6127078.1"/>
    <property type="molecule type" value="Genomic_DNA"/>
</dbReference>
<sequence>MKNEMVELTRNSKEVVLAFIDAMNKEDFAIARKYLATDMTFKGVLGARDGAEAYMNDMEKMKFKYDLKKTIAEGDDVCLFYDIDMGRVTVFGCGWYQVKGGKISSFRVIFDPRLVLEQSNKN</sequence>
<dbReference type="Proteomes" id="UP000541583">
    <property type="component" value="Unassembled WGS sequence"/>
</dbReference>